<evidence type="ECO:0000313" key="14">
    <source>
        <dbReference type="Proteomes" id="UP000807115"/>
    </source>
</evidence>
<dbReference type="GO" id="GO:0009765">
    <property type="term" value="P:photosynthesis, light harvesting"/>
    <property type="evidence" value="ECO:0007669"/>
    <property type="project" value="InterPro"/>
</dbReference>
<evidence type="ECO:0000256" key="1">
    <source>
        <dbReference type="ARBA" id="ARBA00003803"/>
    </source>
</evidence>
<evidence type="ECO:0000256" key="8">
    <source>
        <dbReference type="ARBA" id="ARBA00022946"/>
    </source>
</evidence>
<organism evidence="13 14">
    <name type="scientific">Sorghum bicolor</name>
    <name type="common">Sorghum</name>
    <name type="synonym">Sorghum vulgare</name>
    <dbReference type="NCBI Taxonomy" id="4558"/>
    <lineage>
        <taxon>Eukaryota</taxon>
        <taxon>Viridiplantae</taxon>
        <taxon>Streptophyta</taxon>
        <taxon>Embryophyta</taxon>
        <taxon>Tracheophyta</taxon>
        <taxon>Spermatophyta</taxon>
        <taxon>Magnoliopsida</taxon>
        <taxon>Liliopsida</taxon>
        <taxon>Poales</taxon>
        <taxon>Poaceae</taxon>
        <taxon>PACMAD clade</taxon>
        <taxon>Panicoideae</taxon>
        <taxon>Andropogonodae</taxon>
        <taxon>Andropogoneae</taxon>
        <taxon>Sorghinae</taxon>
        <taxon>Sorghum</taxon>
    </lineage>
</organism>
<feature type="binding site" evidence="10">
    <location>
        <position position="171"/>
    </location>
    <ligand>
        <name>chlorophyll a</name>
        <dbReference type="ChEBI" id="CHEBI:58416"/>
        <label>1</label>
    </ligand>
</feature>
<keyword evidence="6 11" id="KW-0602">Photosynthesis</keyword>
<accession>A0A921QN26</accession>
<comment type="function">
    <text evidence="1 11">The light-harvesting complex (LHC) functions as a light receptor, it captures and delivers excitation energy to photosystems with which it is closely associated.</text>
</comment>
<dbReference type="GO" id="GO:0016168">
    <property type="term" value="F:chlorophyll binding"/>
    <property type="evidence" value="ECO:0007669"/>
    <property type="project" value="UniProtKB-KW"/>
</dbReference>
<feature type="binding site" evidence="10">
    <location>
        <position position="153"/>
    </location>
    <ligand>
        <name>chlorophyll a</name>
        <dbReference type="ChEBI" id="CHEBI:58416"/>
        <label>1</label>
    </ligand>
</feature>
<feature type="binding site" description="axial binding residue" evidence="10">
    <location>
        <position position="127"/>
    </location>
    <ligand>
        <name>chlorophyll b</name>
        <dbReference type="ChEBI" id="CHEBI:61721"/>
        <label>1</label>
    </ligand>
    <ligandPart>
        <name>Mg</name>
        <dbReference type="ChEBI" id="CHEBI:25107"/>
    </ligandPart>
</feature>
<dbReference type="InterPro" id="IPR022796">
    <property type="entry name" value="Chloroa_b-bind"/>
</dbReference>
<feature type="compositionally biased region" description="Low complexity" evidence="12">
    <location>
        <begin position="1"/>
        <end position="37"/>
    </location>
</feature>
<feature type="binding site" evidence="10">
    <location>
        <position position="154"/>
    </location>
    <ligand>
        <name>chlorophyll a</name>
        <dbReference type="ChEBI" id="CHEBI:58416"/>
        <label>1</label>
    </ligand>
</feature>
<dbReference type="GO" id="GO:0009535">
    <property type="term" value="C:chloroplast thylakoid membrane"/>
    <property type="evidence" value="ECO:0007669"/>
    <property type="project" value="UniProtKB-SubCell"/>
</dbReference>
<feature type="binding site" description="axial binding residue" evidence="10">
    <location>
        <position position="101"/>
    </location>
    <ligand>
        <name>chlorophyll b</name>
        <dbReference type="ChEBI" id="CHEBI:61721"/>
        <label>1</label>
    </ligand>
    <ligandPart>
        <name>Mg</name>
        <dbReference type="ChEBI" id="CHEBI:25107"/>
    </ligandPart>
</feature>
<feature type="binding site" evidence="10">
    <location>
        <position position="186"/>
    </location>
    <ligand>
        <name>chlorophyll a</name>
        <dbReference type="ChEBI" id="CHEBI:58416"/>
        <label>1</label>
    </ligand>
</feature>
<keyword evidence="8" id="KW-0809">Transit peptide</keyword>
<proteinExistence type="inferred from homology"/>
<evidence type="ECO:0000256" key="3">
    <source>
        <dbReference type="ARBA" id="ARBA00011769"/>
    </source>
</evidence>
<dbReference type="SUPFAM" id="SSF103511">
    <property type="entry name" value="Chlorophyll a-b binding protein"/>
    <property type="match status" value="1"/>
</dbReference>
<dbReference type="InterPro" id="IPR001344">
    <property type="entry name" value="Chloro_AB-bd_pln"/>
</dbReference>
<feature type="binding site" evidence="10">
    <location>
        <position position="159"/>
    </location>
    <ligand>
        <name>chlorophyll a</name>
        <dbReference type="ChEBI" id="CHEBI:58416"/>
        <label>1</label>
    </ligand>
</feature>
<evidence type="ECO:0000256" key="11">
    <source>
        <dbReference type="RuleBase" id="RU363080"/>
    </source>
</evidence>
<dbReference type="AlphaFoldDB" id="A0A921QN26"/>
<dbReference type="PANTHER" id="PTHR21649">
    <property type="entry name" value="CHLOROPHYLL A/B BINDING PROTEIN"/>
    <property type="match status" value="1"/>
</dbReference>
<sequence length="200" mass="21318">MASVTARAPVAALRPSSASSLKSSSSSSAFLGHSSRLGRTASPTTRRSLKAEAKGEWLPGLPSPAYLDGSLPGDNGFDPLGLAEDPENLRWFVQAELVNGRWAMLGVAGMLIPEVLTKAGLINSYSLPPHECGYPGSVFNPLNFAPTLEAKEKELANGRLAMLAFLGFLIQHNVTGKGPFDNLLQHLSDPWHNTIIQTLS</sequence>
<evidence type="ECO:0000313" key="13">
    <source>
        <dbReference type="EMBL" id="KAG0523717.1"/>
    </source>
</evidence>
<comment type="caution">
    <text evidence="13">The sequence shown here is derived from an EMBL/GenBank/DDBJ whole genome shotgun (WGS) entry which is preliminary data.</text>
</comment>
<name>A0A921QN26_SORBI</name>
<evidence type="ECO:0000256" key="7">
    <source>
        <dbReference type="ARBA" id="ARBA00022640"/>
    </source>
</evidence>
<keyword evidence="9 11" id="KW-0157">Chromophore</keyword>
<evidence type="ECO:0000256" key="6">
    <source>
        <dbReference type="ARBA" id="ARBA00022531"/>
    </source>
</evidence>
<evidence type="ECO:0000256" key="9">
    <source>
        <dbReference type="ARBA" id="ARBA00022991"/>
    </source>
</evidence>
<comment type="similarity">
    <text evidence="11">Belongs to the light-harvesting chlorophyll a/b-binding (LHC) protein family.</text>
</comment>
<feature type="binding site" evidence="10">
    <location>
        <position position="157"/>
    </location>
    <ligand>
        <name>chlorophyll a</name>
        <dbReference type="ChEBI" id="CHEBI:58416"/>
        <label>1</label>
    </ligand>
</feature>
<gene>
    <name evidence="13" type="ORF">BDA96_07G146700</name>
</gene>
<keyword evidence="11" id="KW-0604">Photosystem II</keyword>
<keyword evidence="11" id="KW-0793">Thylakoid</keyword>
<comment type="subcellular location">
    <subcellularLocation>
        <location evidence="2 11">Plastid</location>
        <location evidence="2 11">Chloroplast thylakoid membrane</location>
    </subcellularLocation>
</comment>
<evidence type="ECO:0000256" key="2">
    <source>
        <dbReference type="ARBA" id="ARBA00004334"/>
    </source>
</evidence>
<dbReference type="Proteomes" id="UP000807115">
    <property type="component" value="Chromosome 7"/>
</dbReference>
<evidence type="ECO:0000256" key="5">
    <source>
        <dbReference type="ARBA" id="ARBA00022528"/>
    </source>
</evidence>
<reference evidence="13" key="1">
    <citation type="journal article" date="2019" name="BMC Genomics">
        <title>A new reference genome for Sorghum bicolor reveals high levels of sequence similarity between sweet and grain genotypes: implications for the genetics of sugar metabolism.</title>
        <authorList>
            <person name="Cooper E.A."/>
            <person name="Brenton Z.W."/>
            <person name="Flinn B.S."/>
            <person name="Jenkins J."/>
            <person name="Shu S."/>
            <person name="Flowers D."/>
            <person name="Luo F."/>
            <person name="Wang Y."/>
            <person name="Xia P."/>
            <person name="Barry K."/>
            <person name="Daum C."/>
            <person name="Lipzen A."/>
            <person name="Yoshinaga Y."/>
            <person name="Schmutz J."/>
            <person name="Saski C."/>
            <person name="Vermerris W."/>
            <person name="Kresovich S."/>
        </authorList>
    </citation>
    <scope>NUCLEOTIDE SEQUENCE</scope>
</reference>
<evidence type="ECO:0000256" key="10">
    <source>
        <dbReference type="PIRSR" id="PIRSR601344-1"/>
    </source>
</evidence>
<keyword evidence="11" id="KW-0603">Photosystem I</keyword>
<evidence type="ECO:0000256" key="12">
    <source>
        <dbReference type="SAM" id="MobiDB-lite"/>
    </source>
</evidence>
<dbReference type="GO" id="GO:0009522">
    <property type="term" value="C:photosystem I"/>
    <property type="evidence" value="ECO:0007669"/>
    <property type="project" value="UniProtKB-KW"/>
</dbReference>
<keyword evidence="4 10" id="KW-0148">Chlorophyll</keyword>
<protein>
    <recommendedName>
        <fullName evidence="11">Chlorophyll a-b binding protein, chloroplastic</fullName>
    </recommendedName>
</protein>
<feature type="binding site" evidence="10">
    <location>
        <position position="96"/>
    </location>
    <ligand>
        <name>chlorophyll a</name>
        <dbReference type="ChEBI" id="CHEBI:58416"/>
        <label>1</label>
    </ligand>
</feature>
<comment type="subunit">
    <text evidence="3">The LHC complex consists of chlorophyll a-b binding proteins.</text>
</comment>
<reference evidence="13" key="2">
    <citation type="submission" date="2020-10" db="EMBL/GenBank/DDBJ databases">
        <authorList>
            <person name="Cooper E.A."/>
            <person name="Brenton Z.W."/>
            <person name="Flinn B.S."/>
            <person name="Jenkins J."/>
            <person name="Shu S."/>
            <person name="Flowers D."/>
            <person name="Luo F."/>
            <person name="Wang Y."/>
            <person name="Xia P."/>
            <person name="Barry K."/>
            <person name="Daum C."/>
            <person name="Lipzen A."/>
            <person name="Yoshinaga Y."/>
            <person name="Schmutz J."/>
            <person name="Saski C."/>
            <person name="Vermerris W."/>
            <person name="Kresovich S."/>
        </authorList>
    </citation>
    <scope>NUCLEOTIDE SEQUENCE</scope>
</reference>
<dbReference type="GO" id="GO:0009523">
    <property type="term" value="C:photosystem II"/>
    <property type="evidence" value="ECO:0007669"/>
    <property type="project" value="UniProtKB-KW"/>
</dbReference>
<feature type="region of interest" description="Disordered" evidence="12">
    <location>
        <begin position="1"/>
        <end position="56"/>
    </location>
</feature>
<dbReference type="EMBL" id="CM027686">
    <property type="protein sequence ID" value="KAG0523717.1"/>
    <property type="molecule type" value="Genomic_DNA"/>
</dbReference>
<evidence type="ECO:0000256" key="4">
    <source>
        <dbReference type="ARBA" id="ARBA00022494"/>
    </source>
</evidence>
<keyword evidence="7 11" id="KW-0934">Plastid</keyword>
<keyword evidence="5 11" id="KW-0150">Chloroplast</keyword>
<dbReference type="Gene3D" id="1.10.3460.10">
    <property type="entry name" value="Chlorophyll a/b binding protein domain"/>
    <property type="match status" value="2"/>
</dbReference>
<dbReference type="Pfam" id="PF00504">
    <property type="entry name" value="Chloroa_b-bind"/>
    <property type="match status" value="2"/>
</dbReference>